<reference evidence="2" key="1">
    <citation type="submission" date="2021-03" db="EMBL/GenBank/DDBJ databases">
        <title>Comparative genomics and phylogenomic investigation of the class Geoglossomycetes provide insights into ecological specialization and systematics.</title>
        <authorList>
            <person name="Melie T."/>
            <person name="Pirro S."/>
            <person name="Miller A.N."/>
            <person name="Quandt A."/>
        </authorList>
    </citation>
    <scope>NUCLEOTIDE SEQUENCE</scope>
    <source>
        <strain evidence="2">GBOQ0MN5Z8</strain>
    </source>
</reference>
<dbReference type="GO" id="GO:0047884">
    <property type="term" value="F:FAD diphosphatase activity"/>
    <property type="evidence" value="ECO:0007669"/>
    <property type="project" value="TreeGrafter"/>
</dbReference>
<evidence type="ECO:0000259" key="1">
    <source>
        <dbReference type="SMART" id="SM00852"/>
    </source>
</evidence>
<name>A0A9P8I972_9PEZI</name>
<dbReference type="Pfam" id="PF24102">
    <property type="entry name" value="FLAD1_M"/>
    <property type="match status" value="1"/>
</dbReference>
<keyword evidence="3" id="KW-1185">Reference proteome</keyword>
<dbReference type="GO" id="GO:0042726">
    <property type="term" value="P:flavin-containing compound metabolic process"/>
    <property type="evidence" value="ECO:0007669"/>
    <property type="project" value="TreeGrafter"/>
</dbReference>
<dbReference type="Pfam" id="PF00994">
    <property type="entry name" value="MoCF_biosynth"/>
    <property type="match status" value="1"/>
</dbReference>
<evidence type="ECO:0000313" key="2">
    <source>
        <dbReference type="EMBL" id="KAH0545514.1"/>
    </source>
</evidence>
<dbReference type="EMBL" id="JAGHQL010000004">
    <property type="protein sequence ID" value="KAH0545514.1"/>
    <property type="molecule type" value="Genomic_DNA"/>
</dbReference>
<dbReference type="InterPro" id="IPR036425">
    <property type="entry name" value="MoaB/Mog-like_dom_sf"/>
</dbReference>
<organism evidence="2 3">
    <name type="scientific">Glutinoglossum americanum</name>
    <dbReference type="NCBI Taxonomy" id="1670608"/>
    <lineage>
        <taxon>Eukaryota</taxon>
        <taxon>Fungi</taxon>
        <taxon>Dikarya</taxon>
        <taxon>Ascomycota</taxon>
        <taxon>Pezizomycotina</taxon>
        <taxon>Geoglossomycetes</taxon>
        <taxon>Geoglossales</taxon>
        <taxon>Geoglossaceae</taxon>
        <taxon>Glutinoglossum</taxon>
    </lineage>
</organism>
<dbReference type="InterPro" id="IPR056596">
    <property type="entry name" value="FLAD1_M"/>
</dbReference>
<dbReference type="PANTHER" id="PTHR47675:SF1">
    <property type="entry name" value="MOLYBDOPTERIN BINDING DOMAIN PROTEIN (AFU_ORTHOLOGUE AFUA_5G11210)"/>
    <property type="match status" value="1"/>
</dbReference>
<dbReference type="OrthoDB" id="448496at2759"/>
<dbReference type="PANTHER" id="PTHR47675">
    <property type="entry name" value="MOLYBDOPTERIN BINDING DOMAIN PROTEIN (AFU_ORTHOLOGUE AFUA_5G11210)"/>
    <property type="match status" value="1"/>
</dbReference>
<comment type="caution">
    <text evidence="2">The sequence shown here is derived from an EMBL/GenBank/DDBJ whole genome shotgun (WGS) entry which is preliminary data.</text>
</comment>
<feature type="domain" description="MoaB/Mog" evidence="1">
    <location>
        <begin position="19"/>
        <end position="185"/>
    </location>
</feature>
<dbReference type="Gene3D" id="3.40.980.10">
    <property type="entry name" value="MoaB/Mog-like domain"/>
    <property type="match status" value="1"/>
</dbReference>
<dbReference type="SUPFAM" id="SSF53218">
    <property type="entry name" value="Molybdenum cofactor biosynthesis proteins"/>
    <property type="match status" value="1"/>
</dbReference>
<protein>
    <recommendedName>
        <fullName evidence="1">MoaB/Mog domain-containing protein</fullName>
    </recommendedName>
</protein>
<gene>
    <name evidence="2" type="ORF">FGG08_000343</name>
</gene>
<dbReference type="AlphaFoldDB" id="A0A9P8I972"/>
<dbReference type="Proteomes" id="UP000698800">
    <property type="component" value="Unassembled WGS sequence"/>
</dbReference>
<evidence type="ECO:0000313" key="3">
    <source>
        <dbReference type="Proteomes" id="UP000698800"/>
    </source>
</evidence>
<accession>A0A9P8I972</accession>
<dbReference type="InterPro" id="IPR001453">
    <property type="entry name" value="MoaB/Mog_dom"/>
</dbReference>
<sequence>MASLVTVEERGTRQIHTAGAIIIGDEVLSGKTVDTNSAYFARWCFSLGINLKRIEVIADDESEIIEASRRMSENYDFVVTSGAKAFGLELTLHEESLARMKRLSVPHRSQPNFSWDTPSPSLTAKLRMVHLPIDTTRCEEGQILFVDDKLWVPIVVINGNVHILPGIPQLFEQLLQGLKPVLLPRLADPDGRGTHMILFSTPLGESVVAPYLTELAAKVESKGIKVGSYPRWGKKTNTVTLVGKDGDYMESLVSEIEKSVQGLRIKAEGEDDSDNGEA</sequence>
<dbReference type="SMART" id="SM00852">
    <property type="entry name" value="MoCF_biosynth"/>
    <property type="match status" value="1"/>
</dbReference>
<proteinExistence type="predicted"/>